<sequence>LTLPALSLIAEERTLRGSYLGSSVPRRDIPRFIGMYRAGNLPVDRLLSHRIRLDEINEGFDRLHSGAAVRQVITF</sequence>
<dbReference type="Proteomes" id="UP001597083">
    <property type="component" value="Unassembled WGS sequence"/>
</dbReference>
<feature type="non-terminal residue" evidence="1">
    <location>
        <position position="1"/>
    </location>
</feature>
<dbReference type="Gene3D" id="3.40.50.720">
    <property type="entry name" value="NAD(P)-binding Rossmann-like Domain"/>
    <property type="match status" value="1"/>
</dbReference>
<protein>
    <submittedName>
        <fullName evidence="1">Alcohol dehydrogenase</fullName>
    </submittedName>
</protein>
<gene>
    <name evidence="1" type="ORF">ACFQ07_08765</name>
</gene>
<reference evidence="2" key="1">
    <citation type="journal article" date="2019" name="Int. J. Syst. Evol. Microbiol.">
        <title>The Global Catalogue of Microorganisms (GCM) 10K type strain sequencing project: providing services to taxonomists for standard genome sequencing and annotation.</title>
        <authorList>
            <consortium name="The Broad Institute Genomics Platform"/>
            <consortium name="The Broad Institute Genome Sequencing Center for Infectious Disease"/>
            <person name="Wu L."/>
            <person name="Ma J."/>
        </authorList>
    </citation>
    <scope>NUCLEOTIDE SEQUENCE [LARGE SCALE GENOMIC DNA]</scope>
    <source>
        <strain evidence="2">JCM 31696</strain>
    </source>
</reference>
<comment type="caution">
    <text evidence="1">The sequence shown here is derived from an EMBL/GenBank/DDBJ whole genome shotgun (WGS) entry which is preliminary data.</text>
</comment>
<evidence type="ECO:0000313" key="1">
    <source>
        <dbReference type="EMBL" id="MFD0852312.1"/>
    </source>
</evidence>
<dbReference type="Gene3D" id="3.90.180.10">
    <property type="entry name" value="Medium-chain alcohol dehydrogenases, catalytic domain"/>
    <property type="match status" value="1"/>
</dbReference>
<dbReference type="SUPFAM" id="SSF50129">
    <property type="entry name" value="GroES-like"/>
    <property type="match status" value="1"/>
</dbReference>
<dbReference type="EMBL" id="JBHTIR010001242">
    <property type="protein sequence ID" value="MFD0852312.1"/>
    <property type="molecule type" value="Genomic_DNA"/>
</dbReference>
<proteinExistence type="predicted"/>
<accession>A0ABW3CEE2</accession>
<evidence type="ECO:0000313" key="2">
    <source>
        <dbReference type="Proteomes" id="UP001597083"/>
    </source>
</evidence>
<organism evidence="1 2">
    <name type="scientific">Actinomadura adrarensis</name>
    <dbReference type="NCBI Taxonomy" id="1819600"/>
    <lineage>
        <taxon>Bacteria</taxon>
        <taxon>Bacillati</taxon>
        <taxon>Actinomycetota</taxon>
        <taxon>Actinomycetes</taxon>
        <taxon>Streptosporangiales</taxon>
        <taxon>Thermomonosporaceae</taxon>
        <taxon>Actinomadura</taxon>
    </lineage>
</organism>
<keyword evidence="2" id="KW-1185">Reference proteome</keyword>
<name>A0ABW3CEE2_9ACTN</name>
<dbReference type="InterPro" id="IPR011032">
    <property type="entry name" value="GroES-like_sf"/>
</dbReference>